<protein>
    <submittedName>
        <fullName evidence="4">Uncharacterized protein</fullName>
    </submittedName>
</protein>
<organism evidence="3 4">
    <name type="scientific">Romanomermis culicivorax</name>
    <name type="common">Nematode worm</name>
    <dbReference type="NCBI Taxonomy" id="13658"/>
    <lineage>
        <taxon>Eukaryota</taxon>
        <taxon>Metazoa</taxon>
        <taxon>Ecdysozoa</taxon>
        <taxon>Nematoda</taxon>
        <taxon>Enoplea</taxon>
        <taxon>Dorylaimia</taxon>
        <taxon>Mermithida</taxon>
        <taxon>Mermithoidea</taxon>
        <taxon>Mermithidae</taxon>
        <taxon>Romanomermis</taxon>
    </lineage>
</organism>
<dbReference type="WBParaSite" id="nRc.2.0.1.t15706-RA">
    <property type="protein sequence ID" value="nRc.2.0.1.t15706-RA"/>
    <property type="gene ID" value="nRc.2.0.1.g15706"/>
</dbReference>
<keyword evidence="2" id="KW-0472">Membrane</keyword>
<evidence type="ECO:0000313" key="4">
    <source>
        <dbReference type="WBParaSite" id="nRc.2.0.1.t15706-RA"/>
    </source>
</evidence>
<keyword evidence="3" id="KW-1185">Reference proteome</keyword>
<feature type="transmembrane region" description="Helical" evidence="2">
    <location>
        <begin position="132"/>
        <end position="150"/>
    </location>
</feature>
<evidence type="ECO:0000313" key="3">
    <source>
        <dbReference type="Proteomes" id="UP000887565"/>
    </source>
</evidence>
<keyword evidence="2" id="KW-1133">Transmembrane helix</keyword>
<sequence>MCMMGTSDKGAKVRPAPKRQSFKRKCQNPLAFSGQFFVSLHNLTYTVGFKLFLPAIKHCSGAHAQNILRGALYDGQKIKVSFLHNADASFFTGRISWRQQQRIVFVVDQIFVTVRRYDPIFRFRMVIGKVTFSIPISFVIAMIFGWFLTYRKFGRMKNRIVDNFVNGQMKFTSRIEWNFVDDRYFESEFRNVKKALTSG</sequence>
<evidence type="ECO:0000256" key="1">
    <source>
        <dbReference type="SAM" id="MobiDB-lite"/>
    </source>
</evidence>
<proteinExistence type="predicted"/>
<feature type="region of interest" description="Disordered" evidence="1">
    <location>
        <begin position="1"/>
        <end position="21"/>
    </location>
</feature>
<accession>A0A915IPH5</accession>
<evidence type="ECO:0000256" key="2">
    <source>
        <dbReference type="SAM" id="Phobius"/>
    </source>
</evidence>
<name>A0A915IPH5_ROMCU</name>
<keyword evidence="2" id="KW-0812">Transmembrane</keyword>
<reference evidence="4" key="1">
    <citation type="submission" date="2022-11" db="UniProtKB">
        <authorList>
            <consortium name="WormBaseParasite"/>
        </authorList>
    </citation>
    <scope>IDENTIFICATION</scope>
</reference>
<dbReference type="AlphaFoldDB" id="A0A915IPH5"/>
<dbReference type="Proteomes" id="UP000887565">
    <property type="component" value="Unplaced"/>
</dbReference>